<dbReference type="Pfam" id="PF00400">
    <property type="entry name" value="WD40"/>
    <property type="match status" value="2"/>
</dbReference>
<dbReference type="PROSITE" id="PS00678">
    <property type="entry name" value="WD_REPEATS_1"/>
    <property type="match status" value="2"/>
</dbReference>
<dbReference type="InterPro" id="IPR036322">
    <property type="entry name" value="WD40_repeat_dom_sf"/>
</dbReference>
<keyword evidence="5" id="KW-0677">Repeat</keyword>
<feature type="repeat" description="WD" evidence="7">
    <location>
        <begin position="206"/>
        <end position="255"/>
    </location>
</feature>
<feature type="compositionally biased region" description="Basic and acidic residues" evidence="8">
    <location>
        <begin position="260"/>
        <end position="269"/>
    </location>
</feature>
<dbReference type="GO" id="GO:0030488">
    <property type="term" value="P:tRNA methylation"/>
    <property type="evidence" value="ECO:0007669"/>
    <property type="project" value="TreeGrafter"/>
</dbReference>
<name>A0A1J7ISI7_9PEZI</name>
<dbReference type="AlphaFoldDB" id="A0A1J7ISI7"/>
<dbReference type="InterPro" id="IPR051973">
    <property type="entry name" value="tRNA_Anticodon_Mtase-Reg"/>
</dbReference>
<evidence type="ECO:0000256" key="8">
    <source>
        <dbReference type="SAM" id="MobiDB-lite"/>
    </source>
</evidence>
<evidence type="ECO:0000256" key="7">
    <source>
        <dbReference type="PROSITE-ProRule" id="PRU00221"/>
    </source>
</evidence>
<keyword evidence="3 7" id="KW-0853">WD repeat</keyword>
<dbReference type="InterPro" id="IPR019775">
    <property type="entry name" value="WD40_repeat_CS"/>
</dbReference>
<evidence type="ECO:0000313" key="10">
    <source>
        <dbReference type="Proteomes" id="UP000182658"/>
    </source>
</evidence>
<dbReference type="PROSITE" id="PS50082">
    <property type="entry name" value="WD_REPEATS_2"/>
    <property type="match status" value="3"/>
</dbReference>
<organism evidence="9 10">
    <name type="scientific">Coniochaeta ligniaria NRRL 30616</name>
    <dbReference type="NCBI Taxonomy" id="1408157"/>
    <lineage>
        <taxon>Eukaryota</taxon>
        <taxon>Fungi</taxon>
        <taxon>Dikarya</taxon>
        <taxon>Ascomycota</taxon>
        <taxon>Pezizomycotina</taxon>
        <taxon>Sordariomycetes</taxon>
        <taxon>Sordariomycetidae</taxon>
        <taxon>Coniochaetales</taxon>
        <taxon>Coniochaetaceae</taxon>
        <taxon>Coniochaeta</taxon>
    </lineage>
</organism>
<protein>
    <submittedName>
        <fullName evidence="9">WD40 repeat-like protein</fullName>
    </submittedName>
</protein>
<dbReference type="OrthoDB" id="5594999at2759"/>
<reference evidence="9 10" key="1">
    <citation type="submission" date="2016-10" db="EMBL/GenBank/DDBJ databases">
        <title>Draft genome sequence of Coniochaeta ligniaria NRRL30616, a lignocellulolytic fungus for bioabatement of inhibitors in plant biomass hydrolysates.</title>
        <authorList>
            <consortium name="DOE Joint Genome Institute"/>
            <person name="Jimenez D.J."/>
            <person name="Hector R.E."/>
            <person name="Riley R."/>
            <person name="Sun H."/>
            <person name="Grigoriev I.V."/>
            <person name="Van Elsas J.D."/>
            <person name="Nichols N.N."/>
        </authorList>
    </citation>
    <scope>NUCLEOTIDE SEQUENCE [LARGE SCALE GENOMIC DNA]</scope>
    <source>
        <strain evidence="9 10">NRRL 30616</strain>
    </source>
</reference>
<dbReference type="InterPro" id="IPR001680">
    <property type="entry name" value="WD40_rpt"/>
</dbReference>
<dbReference type="PROSITE" id="PS50294">
    <property type="entry name" value="WD_REPEATS_REGION"/>
    <property type="match status" value="1"/>
</dbReference>
<evidence type="ECO:0000256" key="4">
    <source>
        <dbReference type="ARBA" id="ARBA00022694"/>
    </source>
</evidence>
<dbReference type="Gene3D" id="2.130.10.10">
    <property type="entry name" value="YVTN repeat-like/Quinoprotein amine dehydrogenase"/>
    <property type="match status" value="3"/>
</dbReference>
<dbReference type="STRING" id="1408157.A0A1J7ISI7"/>
<gene>
    <name evidence="9" type="ORF">CONLIGDRAFT_649374</name>
</gene>
<proteinExistence type="inferred from homology"/>
<keyword evidence="2" id="KW-0963">Cytoplasm</keyword>
<evidence type="ECO:0000256" key="6">
    <source>
        <dbReference type="ARBA" id="ARBA00038255"/>
    </source>
</evidence>
<evidence type="ECO:0000256" key="2">
    <source>
        <dbReference type="ARBA" id="ARBA00022490"/>
    </source>
</evidence>
<dbReference type="FunCoup" id="A0A1J7ISI7">
    <property type="interactions" value="579"/>
</dbReference>
<accession>A0A1J7ISI7</accession>
<evidence type="ECO:0000256" key="5">
    <source>
        <dbReference type="ARBA" id="ARBA00022737"/>
    </source>
</evidence>
<keyword evidence="4" id="KW-0819">tRNA processing</keyword>
<comment type="subcellular location">
    <subcellularLocation>
        <location evidence="1">Cytoplasm</location>
    </subcellularLocation>
</comment>
<evidence type="ECO:0000313" key="9">
    <source>
        <dbReference type="EMBL" id="OIW24065.1"/>
    </source>
</evidence>
<comment type="similarity">
    <text evidence="6">Belongs to the WD repeat WDR6 family.</text>
</comment>
<evidence type="ECO:0000256" key="1">
    <source>
        <dbReference type="ARBA" id="ARBA00004496"/>
    </source>
</evidence>
<dbReference type="Proteomes" id="UP000182658">
    <property type="component" value="Unassembled WGS sequence"/>
</dbReference>
<dbReference type="PANTHER" id="PTHR14344:SF3">
    <property type="entry name" value="WD REPEAT-CONTAINING PROTEIN 6"/>
    <property type="match status" value="1"/>
</dbReference>
<dbReference type="InParanoid" id="A0A1J7ISI7"/>
<feature type="repeat" description="WD" evidence="7">
    <location>
        <begin position="1071"/>
        <end position="1115"/>
    </location>
</feature>
<feature type="repeat" description="WD" evidence="7">
    <location>
        <begin position="784"/>
        <end position="822"/>
    </location>
</feature>
<dbReference type="GO" id="GO:0005737">
    <property type="term" value="C:cytoplasm"/>
    <property type="evidence" value="ECO:0007669"/>
    <property type="project" value="UniProtKB-SubCell"/>
</dbReference>
<dbReference type="EMBL" id="KV875105">
    <property type="protein sequence ID" value="OIW24065.1"/>
    <property type="molecule type" value="Genomic_DNA"/>
</dbReference>
<dbReference type="SUPFAM" id="SSF101908">
    <property type="entry name" value="Putative isomerase YbhE"/>
    <property type="match status" value="1"/>
</dbReference>
<dbReference type="SMART" id="SM00320">
    <property type="entry name" value="WD40"/>
    <property type="match status" value="9"/>
</dbReference>
<sequence>MSQTKAIHSLRQDLVQCPITALAFYTSTDEQLYVLVGEDAWLKVYDTQEHQLHGQLRIFKEQPIHGISVSSTGDLLIWGAQYVAIVPRSSVELLVHGEDDVEPPIEMRACDWIYDGRVSPYDSERGVLVTAHNEVMPFTIESHEGRPRLVFRGLLFLSRPILYSSTMQWTAPDCVLVVAGTVFGEIVVWKCHLGKDTHRLEVLFVLTGHEGSIFGVAISPEVEVEAGRKQRLLASCSDDRTIRVWDITESPEAKTVEARGSAEEVRETGFGENHNSEAQTTTSGSVASYSRRCLAVAVGHASRIWHVRFACSAGAAGPIEVCSFGEDTTMQRWRLAGSDGAMSGTTKPAIDSIKAYPYTLEHLERTACHNGKHIWSCAVTTDGPGPMCAVTGGADGKVTLLRGGRDAIVVNRTASGGKVALQTFDDVYASLQNSEGSGNDEGVHPATSKPEKDGFLRYAFLSEDHLLISTISGELLLGDLSGRPCRTAGGVTIQQDLQSYNVLKTVAPGIAIIGSTSGRLYAFREEQGLEEIAHLPGKITDVLCIPDTHVDVEGSRNKLRILVTVLGSTQATILTLLNTQGSVITMKASYLPLHMGFVVTSVGVCGDLLLLGSRKGVITVYEEIAGAYVHRTFRNDCKTKGGDAVTSIITLPPIASAEPKYVLTTCRDGKYRIYEVQSSTAGFSLQLRHETTPPLGPMLEGARLVQSKDGDLELIIYGFRSTSFVVWNESRQQEIASVACGGAHRTFDYWSDPTDANKLRFVYTKASAMGIFSQDESSVQVLKQGGHGREIRAVASDATRTASAKYIATGAEDTCIRIWDFSRKNDGTVADMRCLAVMQKHTAGLQALKWEDNGYLLSSAGAEEFFVWKVTTLESEYKGLAVVCEAVYPFRTPDGDLRIMDFDSWTIPPNHAYPDGGILLTMVFSNSVLKTYCYTQSTGFTCWQTGKYTGACLTQVRQILPVAGQTEEVGVITGSTDGVVAVWKPTAAYGREEDEGGYRIVLTAQAHENSVKSLEIVLLFADRYYVYTGGDDNALCIHALTARLSDGGAESATGARVVEYDFEESACARVRGAHAAAITGVKALRNDLGGSFLATVSNDQRLKIWRVEASEPVVVQLLYNSYSALADPGGLEIIDDGNLMVAGVGMEIWDFYRGRKLEVL</sequence>
<evidence type="ECO:0000256" key="3">
    <source>
        <dbReference type="ARBA" id="ARBA00022574"/>
    </source>
</evidence>
<dbReference type="InterPro" id="IPR015943">
    <property type="entry name" value="WD40/YVTN_repeat-like_dom_sf"/>
</dbReference>
<feature type="region of interest" description="Disordered" evidence="8">
    <location>
        <begin position="260"/>
        <end position="283"/>
    </location>
</feature>
<dbReference type="SUPFAM" id="SSF50978">
    <property type="entry name" value="WD40 repeat-like"/>
    <property type="match status" value="2"/>
</dbReference>
<dbReference type="PANTHER" id="PTHR14344">
    <property type="entry name" value="WD REPEAT PROTEIN"/>
    <property type="match status" value="1"/>
</dbReference>
<keyword evidence="10" id="KW-1185">Reference proteome</keyword>